<dbReference type="InterPro" id="IPR016166">
    <property type="entry name" value="FAD-bd_PCMH"/>
</dbReference>
<protein>
    <recommendedName>
        <fullName evidence="3">FAD-binding PCMH-type domain-containing protein</fullName>
    </recommendedName>
</protein>
<evidence type="ECO:0000256" key="1">
    <source>
        <dbReference type="ARBA" id="ARBA00005466"/>
    </source>
</evidence>
<organism evidence="4 5">
    <name type="scientific">Geranomyces variabilis</name>
    <dbReference type="NCBI Taxonomy" id="109894"/>
    <lineage>
        <taxon>Eukaryota</taxon>
        <taxon>Fungi</taxon>
        <taxon>Fungi incertae sedis</taxon>
        <taxon>Chytridiomycota</taxon>
        <taxon>Chytridiomycota incertae sedis</taxon>
        <taxon>Chytridiomycetes</taxon>
        <taxon>Spizellomycetales</taxon>
        <taxon>Powellomycetaceae</taxon>
        <taxon>Geranomyces</taxon>
    </lineage>
</organism>
<comment type="caution">
    <text evidence="4">The sequence shown here is derived from an EMBL/GenBank/DDBJ whole genome shotgun (WGS) entry which is preliminary data.</text>
</comment>
<dbReference type="Pfam" id="PF01565">
    <property type="entry name" value="FAD_binding_4"/>
    <property type="match status" value="1"/>
</dbReference>
<proteinExistence type="inferred from homology"/>
<dbReference type="Proteomes" id="UP001212152">
    <property type="component" value="Unassembled WGS sequence"/>
</dbReference>
<dbReference type="EMBL" id="JADGJQ010000087">
    <property type="protein sequence ID" value="KAJ3171333.1"/>
    <property type="molecule type" value="Genomic_DNA"/>
</dbReference>
<feature type="domain" description="FAD-binding PCMH-type" evidence="3">
    <location>
        <begin position="163"/>
        <end position="343"/>
    </location>
</feature>
<accession>A0AAD5TD85</accession>
<dbReference type="GO" id="GO:0016491">
    <property type="term" value="F:oxidoreductase activity"/>
    <property type="evidence" value="ECO:0007669"/>
    <property type="project" value="UniProtKB-KW"/>
</dbReference>
<dbReference type="InterPro" id="IPR012951">
    <property type="entry name" value="BBE"/>
</dbReference>
<dbReference type="PROSITE" id="PS51387">
    <property type="entry name" value="FAD_PCMH"/>
    <property type="match status" value="1"/>
</dbReference>
<name>A0AAD5TD85_9FUNG</name>
<evidence type="ECO:0000313" key="5">
    <source>
        <dbReference type="Proteomes" id="UP001212152"/>
    </source>
</evidence>
<dbReference type="InterPro" id="IPR006094">
    <property type="entry name" value="Oxid_FAD_bind_N"/>
</dbReference>
<dbReference type="GO" id="GO:0071949">
    <property type="term" value="F:FAD binding"/>
    <property type="evidence" value="ECO:0007669"/>
    <property type="project" value="InterPro"/>
</dbReference>
<evidence type="ECO:0000313" key="4">
    <source>
        <dbReference type="EMBL" id="KAJ3171333.1"/>
    </source>
</evidence>
<dbReference type="PANTHER" id="PTHR13878">
    <property type="entry name" value="GULONOLACTONE OXIDASE"/>
    <property type="match status" value="1"/>
</dbReference>
<comment type="similarity">
    <text evidence="1">Belongs to the oxygen-dependent FAD-linked oxidoreductase family.</text>
</comment>
<dbReference type="SUPFAM" id="SSF56176">
    <property type="entry name" value="FAD-binding/transporter-associated domain-like"/>
    <property type="match status" value="1"/>
</dbReference>
<dbReference type="AlphaFoldDB" id="A0AAD5TD85"/>
<dbReference type="InterPro" id="IPR050432">
    <property type="entry name" value="FAD-linked_Oxidoreductases_BP"/>
</dbReference>
<reference evidence="4" key="1">
    <citation type="submission" date="2020-05" db="EMBL/GenBank/DDBJ databases">
        <title>Phylogenomic resolution of chytrid fungi.</title>
        <authorList>
            <person name="Stajich J.E."/>
            <person name="Amses K."/>
            <person name="Simmons R."/>
            <person name="Seto K."/>
            <person name="Myers J."/>
            <person name="Bonds A."/>
            <person name="Quandt C.A."/>
            <person name="Barry K."/>
            <person name="Liu P."/>
            <person name="Grigoriev I."/>
            <person name="Longcore J.E."/>
            <person name="James T.Y."/>
        </authorList>
    </citation>
    <scope>NUCLEOTIDE SEQUENCE</scope>
    <source>
        <strain evidence="4">JEL0379</strain>
    </source>
</reference>
<evidence type="ECO:0000256" key="2">
    <source>
        <dbReference type="ARBA" id="ARBA00023002"/>
    </source>
</evidence>
<keyword evidence="2" id="KW-0560">Oxidoreductase</keyword>
<dbReference type="PANTHER" id="PTHR13878:SF91">
    <property type="entry name" value="FAD BINDING DOMAIN PROTEIN (AFU_ORTHOLOGUE AFUA_6G12070)-RELATED"/>
    <property type="match status" value="1"/>
</dbReference>
<dbReference type="InterPro" id="IPR036318">
    <property type="entry name" value="FAD-bd_PCMH-like_sf"/>
</dbReference>
<dbReference type="InterPro" id="IPR016169">
    <property type="entry name" value="FAD-bd_PCMH_sub2"/>
</dbReference>
<keyword evidence="5" id="KW-1185">Reference proteome</keyword>
<dbReference type="Gene3D" id="3.30.465.10">
    <property type="match status" value="2"/>
</dbReference>
<dbReference type="Pfam" id="PF08031">
    <property type="entry name" value="BBE"/>
    <property type="match status" value="1"/>
</dbReference>
<sequence>MSVSTDNGSQPEAMQLLKIQTQPLPKEKPNAFCVIHIHLAPALVSLAIVPFLVSGQPTSPPCKCLSADTACWPSVDTFSKLNTTVGGRLISIRPTAAICYPGAEFNQQNCDIARVNANNSFFAVEQPGTTMYSWFSGNSDGVNVCPIQPVTGAAYDATTTCAQGSVSTIGVDARNASDVEATVKFARDNNLRLVVRNTGHDQVGRSTAAGSLMLWVHRIRQMQFIDSFAPTNCGGDSVGTAVTLGAGEQWGNVYKVADARGLAVVGGASRTVGSAGGYLQGGGHGPLSHKFGLGADNALQFTVVTAEGKTVIANNCTNQDLFWALRGGGGERKARALIKRTIGLQGELDAAGVSGYMFMSPTSVSGALYLPDDGALALDAALKPFIEFATSADKYTATTGPSIQFPAFFQAYDAMTKTVFGPTGTDPVGTNPVTASRLIPAALFQNDTWIDTLVDAMAKGFALGAPVFGTHLVIGQGVRSVDPKSNAVNPAWRDALLFVTTNIYFPDSATAAEIAAIRSQMTQINTLLKTATQGHGTYANEANIDEPDFQSSFWGSNYGELLKIKQKYDPDAVFNCHHCVGSELRSLDGNCWNQSQQIGGHKSRQICRSE</sequence>
<evidence type="ECO:0000259" key="3">
    <source>
        <dbReference type="PROSITE" id="PS51387"/>
    </source>
</evidence>
<gene>
    <name evidence="4" type="ORF">HDU87_008359</name>
</gene>